<keyword evidence="8" id="KW-0732">Signal</keyword>
<dbReference type="FunFam" id="4.10.400.10:FF:000005">
    <property type="entry name" value="low-density lipoprotein receptor-related protein 1B"/>
    <property type="match status" value="1"/>
</dbReference>
<dbReference type="InterPro" id="IPR009003">
    <property type="entry name" value="Peptidase_S1_PA"/>
</dbReference>
<dbReference type="InterPro" id="IPR000859">
    <property type="entry name" value="CUB_dom"/>
</dbReference>
<dbReference type="PROSITE" id="PS00135">
    <property type="entry name" value="TRYPSIN_SER"/>
    <property type="match status" value="1"/>
</dbReference>
<keyword evidence="12" id="KW-1185">Reference proteome</keyword>
<evidence type="ECO:0000256" key="6">
    <source>
        <dbReference type="PROSITE-ProRule" id="PRU00124"/>
    </source>
</evidence>
<reference evidence="11" key="1">
    <citation type="submission" date="2022-08" db="UniProtKB">
        <authorList>
            <consortium name="EnsemblMetazoa"/>
        </authorList>
    </citation>
    <scope>IDENTIFICATION</scope>
    <source>
        <strain evidence="11">05x7-T-G4-1.051#20</strain>
    </source>
</reference>
<feature type="domain" description="CUB" evidence="9">
    <location>
        <begin position="391"/>
        <end position="509"/>
    </location>
</feature>
<evidence type="ECO:0000256" key="4">
    <source>
        <dbReference type="ARBA" id="ARBA00022825"/>
    </source>
</evidence>
<feature type="domain" description="CUB" evidence="9">
    <location>
        <begin position="30"/>
        <end position="144"/>
    </location>
</feature>
<dbReference type="InterPro" id="IPR036055">
    <property type="entry name" value="LDL_receptor-like_sf"/>
</dbReference>
<dbReference type="InterPro" id="IPR001254">
    <property type="entry name" value="Trypsin_dom"/>
</dbReference>
<dbReference type="Gene3D" id="2.60.120.290">
    <property type="entry name" value="Spermadhesin, CUB domain"/>
    <property type="match status" value="4"/>
</dbReference>
<dbReference type="Pfam" id="PF00089">
    <property type="entry name" value="Trypsin"/>
    <property type="match status" value="1"/>
</dbReference>
<feature type="disulfide bond" evidence="6">
    <location>
        <begin position="207"/>
        <end position="219"/>
    </location>
</feature>
<dbReference type="SMART" id="SM00042">
    <property type="entry name" value="CUB"/>
    <property type="match status" value="4"/>
</dbReference>
<dbReference type="SUPFAM" id="SSF57424">
    <property type="entry name" value="LDL receptor-like module"/>
    <property type="match status" value="3"/>
</dbReference>
<dbReference type="OrthoDB" id="10012881at2759"/>
<dbReference type="EnsemblMetazoa" id="G2418.9">
    <property type="protein sequence ID" value="G2418.9:cds"/>
    <property type="gene ID" value="G2418"/>
</dbReference>
<dbReference type="InterPro" id="IPR033116">
    <property type="entry name" value="TRYPSIN_SER"/>
</dbReference>
<dbReference type="FunFam" id="2.40.10.10:FF:000003">
    <property type="entry name" value="Transmembrane serine protease 3"/>
    <property type="match status" value="1"/>
</dbReference>
<dbReference type="CDD" id="cd00112">
    <property type="entry name" value="LDLa"/>
    <property type="match status" value="3"/>
</dbReference>
<keyword evidence="5 6" id="KW-1015">Disulfide bond</keyword>
<evidence type="ECO:0000256" key="3">
    <source>
        <dbReference type="ARBA" id="ARBA00022801"/>
    </source>
</evidence>
<dbReference type="Gene3D" id="2.40.10.10">
    <property type="entry name" value="Trypsin-like serine proteases"/>
    <property type="match status" value="1"/>
</dbReference>
<dbReference type="OMA" id="QVWPASQ"/>
<dbReference type="CDD" id="cd00041">
    <property type="entry name" value="CUB"/>
    <property type="match status" value="4"/>
</dbReference>
<comment type="caution">
    <text evidence="6">Lacks conserved residue(s) required for the propagation of feature annotation.</text>
</comment>
<feature type="disulfide bond" evidence="6">
    <location>
        <begin position="226"/>
        <end position="241"/>
    </location>
</feature>
<feature type="disulfide bond" evidence="6">
    <location>
        <begin position="170"/>
        <end position="185"/>
    </location>
</feature>
<feature type="chain" id="PRO_5042431335" evidence="8">
    <location>
        <begin position="23"/>
        <end position="934"/>
    </location>
</feature>
<feature type="domain" description="CUB" evidence="9">
    <location>
        <begin position="524"/>
        <end position="642"/>
    </location>
</feature>
<feature type="signal peptide" evidence="8">
    <location>
        <begin position="1"/>
        <end position="22"/>
    </location>
</feature>
<evidence type="ECO:0000256" key="1">
    <source>
        <dbReference type="ARBA" id="ARBA00022670"/>
    </source>
</evidence>
<sequence>MAKLKVLLNIVPLLLLPHTVLADSGSSHGCGGHGYMTTDSGIIHSQPPAQSRYDNNMDCTWRIHAPAGKVIRLTSDWFNVEQDGTCSYDYLNVYDGSNTGAKLIDKFCGHRTLNILSSGQNLYLEFITDDSERLRGFELSYKFVYASDTCGGRDFQCRNSHRCIDYSMVCNGITDCVDGTDESTCSFTTAPISTPSGSVHPISSGICNTDEFSCPDHSCIPRTWLCDGDNDCGDSSDERNCGSSQGATVLPALSSGCGSSRTQTGMMGSFNSLNYPSNYDTDLNCRWEINVPTGMHIKLVFADKFGLEDSENCMYDRVTIYDGSQSNLIGKYCGSQHPGTMVLSSNHVIVQFTSDDSNGDIGFLLHWSATNASVVIPGDSHTTPAPSGMNCTQDIYINDTLSAGTISSPNFGVGLQYPPNSRCVWRFFAPFGYAIRLTYTQFGVESGRACPFDSVTAFDGQTSTGRMIAKNCGNTIPAPVVSKTNAMFVSFVTDGTTQDMGFRATYTAEKVSVSTQTVLTDQACHGSTPLVLNQTSGFIYSERFTLGMNYPDNINCRWHIKAPADKVITLQFNTFFLEKDRSCQYDNLQVLDGPLASSPLIGRYCGVIYPQKLTSTGTDLYLRFQTDESENEIGFNITYTVHDPIPTCAPSDFTCSDGTCIDRTSVCDGIKNCASGNDEVVCASNCGIPAISPSLGNSRIVGGKEATPGSWPWQASIVYGSFKDHMCGGTLISDQWVVTAGHCFEDDRSTSSWHVVLGNHHLNRHDSHQIVVGVSKVLVHERYDQDTTENDITLLKLATPVTLNDYVNIVCLPKRTVSSGQHCYITGFGDTMGTCCHDVLKQAEIPIIDVTRCNSTRYTDGQVFNTNICAGLDKGGIDTCQGDSGGPLVCNIDGKWQLEGVTSWGVGCADPMSPGVYTKVFDYVNWIQQTIVQN</sequence>
<keyword evidence="1 7" id="KW-0645">Protease</keyword>
<dbReference type="InterPro" id="IPR035914">
    <property type="entry name" value="Sperma_CUB_dom_sf"/>
</dbReference>
<dbReference type="Pfam" id="PF00057">
    <property type="entry name" value="Ldl_recept_a"/>
    <property type="match status" value="3"/>
</dbReference>
<evidence type="ECO:0000313" key="12">
    <source>
        <dbReference type="Proteomes" id="UP000005408"/>
    </source>
</evidence>
<dbReference type="PROSITE" id="PS01209">
    <property type="entry name" value="LDLRA_1"/>
    <property type="match status" value="2"/>
</dbReference>
<dbReference type="InterPro" id="IPR043504">
    <property type="entry name" value="Peptidase_S1_PA_chymotrypsin"/>
</dbReference>
<dbReference type="CDD" id="cd00190">
    <property type="entry name" value="Tryp_SPc"/>
    <property type="match status" value="1"/>
</dbReference>
<dbReference type="EnsemblMetazoa" id="G2418.6">
    <property type="protein sequence ID" value="G2418.6:cds"/>
    <property type="gene ID" value="G2418"/>
</dbReference>
<feature type="domain" description="Peptidase S1" evidence="10">
    <location>
        <begin position="700"/>
        <end position="932"/>
    </location>
</feature>
<evidence type="ECO:0000259" key="10">
    <source>
        <dbReference type="PROSITE" id="PS50240"/>
    </source>
</evidence>
<keyword evidence="2" id="KW-0677">Repeat</keyword>
<evidence type="ECO:0000256" key="5">
    <source>
        <dbReference type="ARBA" id="ARBA00023157"/>
    </source>
</evidence>
<dbReference type="PROSITE" id="PS01180">
    <property type="entry name" value="CUB"/>
    <property type="match status" value="4"/>
</dbReference>
<evidence type="ECO:0000256" key="2">
    <source>
        <dbReference type="ARBA" id="ARBA00022737"/>
    </source>
</evidence>
<dbReference type="GO" id="GO:0004252">
    <property type="term" value="F:serine-type endopeptidase activity"/>
    <property type="evidence" value="ECO:0007669"/>
    <property type="project" value="InterPro"/>
</dbReference>
<dbReference type="PROSITE" id="PS00134">
    <property type="entry name" value="TRYPSIN_HIS"/>
    <property type="match status" value="1"/>
</dbReference>
<dbReference type="SUPFAM" id="SSF49854">
    <property type="entry name" value="Spermadhesin, CUB domain"/>
    <property type="match status" value="4"/>
</dbReference>
<name>A0A8W8KLX0_MAGGI</name>
<dbReference type="Proteomes" id="UP000005408">
    <property type="component" value="Unassembled WGS sequence"/>
</dbReference>
<dbReference type="EnsemblMetazoa" id="G2418.1">
    <property type="protein sequence ID" value="G2418.1:cds"/>
    <property type="gene ID" value="G2418"/>
</dbReference>
<dbReference type="AlphaFoldDB" id="A0A8W8KLX0"/>
<dbReference type="PROSITE" id="PS50068">
    <property type="entry name" value="LDLRA_2"/>
    <property type="match status" value="3"/>
</dbReference>
<keyword evidence="4 7" id="KW-0720">Serine protease</keyword>
<keyword evidence="3 7" id="KW-0378">Hydrolase</keyword>
<feature type="disulfide bond" evidence="6">
    <location>
        <begin position="655"/>
        <end position="673"/>
    </location>
</feature>
<dbReference type="GO" id="GO:0006508">
    <property type="term" value="P:proteolysis"/>
    <property type="evidence" value="ECO:0007669"/>
    <property type="project" value="UniProtKB-KW"/>
</dbReference>
<proteinExistence type="predicted"/>
<dbReference type="Gene3D" id="4.10.400.10">
    <property type="entry name" value="Low-density Lipoprotein Receptor"/>
    <property type="match status" value="3"/>
</dbReference>
<dbReference type="SMART" id="SM00192">
    <property type="entry name" value="LDLa"/>
    <property type="match status" value="3"/>
</dbReference>
<organism evidence="11 12">
    <name type="scientific">Magallana gigas</name>
    <name type="common">Pacific oyster</name>
    <name type="synonym">Crassostrea gigas</name>
    <dbReference type="NCBI Taxonomy" id="29159"/>
    <lineage>
        <taxon>Eukaryota</taxon>
        <taxon>Metazoa</taxon>
        <taxon>Spiralia</taxon>
        <taxon>Lophotrochozoa</taxon>
        <taxon>Mollusca</taxon>
        <taxon>Bivalvia</taxon>
        <taxon>Autobranchia</taxon>
        <taxon>Pteriomorphia</taxon>
        <taxon>Ostreida</taxon>
        <taxon>Ostreoidea</taxon>
        <taxon>Ostreidae</taxon>
        <taxon>Magallana</taxon>
    </lineage>
</organism>
<dbReference type="FunFam" id="2.60.120.290:FF:000013">
    <property type="entry name" value="Membrane frizzled-related protein"/>
    <property type="match status" value="2"/>
</dbReference>
<dbReference type="SMART" id="SM00020">
    <property type="entry name" value="Tryp_SPc"/>
    <property type="match status" value="1"/>
</dbReference>
<dbReference type="GO" id="GO:0009566">
    <property type="term" value="P:fertilization"/>
    <property type="evidence" value="ECO:0007669"/>
    <property type="project" value="UniProtKB-ARBA"/>
</dbReference>
<accession>A0A8W8KLX0</accession>
<dbReference type="Pfam" id="PF00431">
    <property type="entry name" value="CUB"/>
    <property type="match status" value="4"/>
</dbReference>
<evidence type="ECO:0000259" key="9">
    <source>
        <dbReference type="PROSITE" id="PS01180"/>
    </source>
</evidence>
<evidence type="ECO:0000313" key="11">
    <source>
        <dbReference type="EnsemblMetazoa" id="G2418.6:cds"/>
    </source>
</evidence>
<dbReference type="InterPro" id="IPR002172">
    <property type="entry name" value="LDrepeatLR_classA_rpt"/>
</dbReference>
<feature type="domain" description="CUB" evidence="9">
    <location>
        <begin position="257"/>
        <end position="370"/>
    </location>
</feature>
<dbReference type="InterPro" id="IPR018114">
    <property type="entry name" value="TRYPSIN_HIS"/>
</dbReference>
<dbReference type="InterPro" id="IPR023415">
    <property type="entry name" value="LDLR_class-A_CS"/>
</dbReference>
<protein>
    <submittedName>
        <fullName evidence="11">Uncharacterized protein</fullName>
    </submittedName>
</protein>
<dbReference type="EnsemblMetazoa" id="G2418.4">
    <property type="protein sequence ID" value="G2418.4:cds"/>
    <property type="gene ID" value="G2418"/>
</dbReference>
<evidence type="ECO:0000256" key="7">
    <source>
        <dbReference type="RuleBase" id="RU363034"/>
    </source>
</evidence>
<dbReference type="SUPFAM" id="SSF50494">
    <property type="entry name" value="Trypsin-like serine proteases"/>
    <property type="match status" value="1"/>
</dbReference>
<feature type="disulfide bond" evidence="6">
    <location>
        <begin position="214"/>
        <end position="232"/>
    </location>
</feature>
<dbReference type="FunFam" id="2.60.120.290:FF:000005">
    <property type="entry name" value="Procollagen C-endopeptidase enhancer 1"/>
    <property type="match status" value="2"/>
</dbReference>
<feature type="disulfide bond" evidence="6">
    <location>
        <begin position="648"/>
        <end position="660"/>
    </location>
</feature>
<evidence type="ECO:0000256" key="8">
    <source>
        <dbReference type="SAM" id="SignalP"/>
    </source>
</evidence>
<dbReference type="PRINTS" id="PR00261">
    <property type="entry name" value="LDLRECEPTOR"/>
</dbReference>
<dbReference type="PROSITE" id="PS50240">
    <property type="entry name" value="TRYPSIN_DOM"/>
    <property type="match status" value="1"/>
</dbReference>
<feature type="disulfide bond" evidence="6">
    <location>
        <begin position="667"/>
        <end position="682"/>
    </location>
</feature>
<dbReference type="PANTHER" id="PTHR24251">
    <property type="entry name" value="OVOCHYMASE-RELATED"/>
    <property type="match status" value="1"/>
</dbReference>